<keyword evidence="3 6" id="KW-0732">Signal</keyword>
<dbReference type="OrthoDB" id="5694214at2"/>
<evidence type="ECO:0000313" key="10">
    <source>
        <dbReference type="Proteomes" id="UP000027064"/>
    </source>
</evidence>
<dbReference type="Pfam" id="PF14322">
    <property type="entry name" value="SusD-like_3"/>
    <property type="match status" value="1"/>
</dbReference>
<comment type="caution">
    <text evidence="9">The sequence shown here is derived from an EMBL/GenBank/DDBJ whole genome shotgun (WGS) entry which is preliminary data.</text>
</comment>
<comment type="similarity">
    <text evidence="2">Belongs to the SusD family.</text>
</comment>
<dbReference type="CDD" id="cd08977">
    <property type="entry name" value="SusD"/>
    <property type="match status" value="1"/>
</dbReference>
<dbReference type="AlphaFoldDB" id="A0A066WPA5"/>
<accession>A0A066WPA5</accession>
<evidence type="ECO:0000259" key="7">
    <source>
        <dbReference type="Pfam" id="PF07980"/>
    </source>
</evidence>
<dbReference type="SUPFAM" id="SSF48452">
    <property type="entry name" value="TPR-like"/>
    <property type="match status" value="1"/>
</dbReference>
<dbReference type="Pfam" id="PF07980">
    <property type="entry name" value="SusD_RagB"/>
    <property type="match status" value="1"/>
</dbReference>
<dbReference type="InterPro" id="IPR012944">
    <property type="entry name" value="SusD_RagB_dom"/>
</dbReference>
<organism evidence="9 10">
    <name type="scientific">Flavobacterium seoulense</name>
    <dbReference type="NCBI Taxonomy" id="1492738"/>
    <lineage>
        <taxon>Bacteria</taxon>
        <taxon>Pseudomonadati</taxon>
        <taxon>Bacteroidota</taxon>
        <taxon>Flavobacteriia</taxon>
        <taxon>Flavobacteriales</taxon>
        <taxon>Flavobacteriaceae</taxon>
        <taxon>Flavobacterium</taxon>
    </lineage>
</organism>
<comment type="subcellular location">
    <subcellularLocation>
        <location evidence="1">Cell outer membrane</location>
    </subcellularLocation>
</comment>
<evidence type="ECO:0000313" key="9">
    <source>
        <dbReference type="EMBL" id="KDN55862.1"/>
    </source>
</evidence>
<dbReference type="eggNOG" id="COG3637">
    <property type="taxonomic scope" value="Bacteria"/>
</dbReference>
<protein>
    <recommendedName>
        <fullName evidence="11">Carbohydrate-binding protein SusD</fullName>
    </recommendedName>
</protein>
<name>A0A066WPA5_9FLAO</name>
<proteinExistence type="inferred from homology"/>
<dbReference type="PATRIC" id="fig|1492738.3.peg.1045"/>
<dbReference type="InterPro" id="IPR011990">
    <property type="entry name" value="TPR-like_helical_dom_sf"/>
</dbReference>
<evidence type="ECO:0000259" key="8">
    <source>
        <dbReference type="Pfam" id="PF14322"/>
    </source>
</evidence>
<keyword evidence="10" id="KW-1185">Reference proteome</keyword>
<feature type="domain" description="SusD-like N-terminal" evidence="8">
    <location>
        <begin position="86"/>
        <end position="227"/>
    </location>
</feature>
<keyword evidence="5" id="KW-0998">Cell outer membrane</keyword>
<dbReference type="GO" id="GO:0009279">
    <property type="term" value="C:cell outer membrane"/>
    <property type="evidence" value="ECO:0007669"/>
    <property type="project" value="UniProtKB-SubCell"/>
</dbReference>
<sequence length="512" mass="57193">MKIYKIKLIVCSLFVSLLLPGCTNLDEETFGSLSPDTYYNNEAEALSSVVGVYQSLSQVVHIGDPWRIAEFGTDEFIVPGRASGGWFDQNNIDIIKHVVAPTNATCGRAWKNIFQEIGTANAVLESLQASPNSANLKALIAETRALRAYGYFYAMDFWGNVPLVTVARIDPNNLPGTTPRAEIFKFIETELLEAVEELPSVTTVTRASYYPRFTKEAIYGLLATMYLNAEVYTGTPKWTEAITMCDKIIATNKFSLEATVLDNFKSTNKQNFKEVISSFSVSPSNNAGSNQFILYAQNGLDKLRYNLPFTPANGYSTYQEALDRYQNQDVRKSLLQYGPQYYLDGTTPLAYPDGTQLNIIAVKDLISAEDNEGYKVLKYTPVGTSWSGSNGDNDLVLMRYADILLIKAEALFRGGTTTIADTPLNLINIVRGRSNASTLLAVTLKDIENERARELIWEGHRRRDMIRFGTYFTGTWAFKTTTTATFRGLYPIPQEQRTANPKLQQNDGYPQN</sequence>
<dbReference type="Gene3D" id="1.25.40.10">
    <property type="entry name" value="Tetratricopeptide repeat domain"/>
    <property type="match status" value="1"/>
</dbReference>
<evidence type="ECO:0000256" key="3">
    <source>
        <dbReference type="ARBA" id="ARBA00022729"/>
    </source>
</evidence>
<dbReference type="InterPro" id="IPR033985">
    <property type="entry name" value="SusD-like_N"/>
</dbReference>
<evidence type="ECO:0000256" key="2">
    <source>
        <dbReference type="ARBA" id="ARBA00006275"/>
    </source>
</evidence>
<feature type="signal peptide" evidence="6">
    <location>
        <begin position="1"/>
        <end position="25"/>
    </location>
</feature>
<dbReference type="Gene3D" id="1.10.3780.10">
    <property type="entry name" value="SusD-like"/>
    <property type="match status" value="1"/>
</dbReference>
<evidence type="ECO:0000256" key="6">
    <source>
        <dbReference type="SAM" id="SignalP"/>
    </source>
</evidence>
<gene>
    <name evidence="9" type="ORF">FEM21_10530</name>
</gene>
<reference evidence="9 10" key="1">
    <citation type="submission" date="2014-05" db="EMBL/GenBank/DDBJ databases">
        <title>Genome Sequence of Flavobacterium sp. EM1321.</title>
        <authorList>
            <person name="Shin S.-K."/>
            <person name="Yi H."/>
        </authorList>
    </citation>
    <scope>NUCLEOTIDE SEQUENCE [LARGE SCALE GENOMIC DNA]</scope>
    <source>
        <strain evidence="9 10">EM1321</strain>
    </source>
</reference>
<evidence type="ECO:0008006" key="11">
    <source>
        <dbReference type="Google" id="ProtNLM"/>
    </source>
</evidence>
<evidence type="ECO:0000256" key="4">
    <source>
        <dbReference type="ARBA" id="ARBA00023136"/>
    </source>
</evidence>
<evidence type="ECO:0000256" key="1">
    <source>
        <dbReference type="ARBA" id="ARBA00004442"/>
    </source>
</evidence>
<dbReference type="RefSeq" id="WP_035658622.1">
    <property type="nucleotide sequence ID" value="NZ_JNCA01000009.1"/>
</dbReference>
<feature type="domain" description="RagB/SusD" evidence="7">
    <location>
        <begin position="314"/>
        <end position="509"/>
    </location>
</feature>
<dbReference type="Gene3D" id="1.25.40.390">
    <property type="match status" value="1"/>
</dbReference>
<dbReference type="Proteomes" id="UP000027064">
    <property type="component" value="Unassembled WGS sequence"/>
</dbReference>
<keyword evidence="4" id="KW-0472">Membrane</keyword>
<feature type="chain" id="PRO_5001634011" description="Carbohydrate-binding protein SusD" evidence="6">
    <location>
        <begin position="26"/>
        <end position="512"/>
    </location>
</feature>
<dbReference type="STRING" id="1492738.FEM21_10530"/>
<dbReference type="EMBL" id="JNCA01000009">
    <property type="protein sequence ID" value="KDN55862.1"/>
    <property type="molecule type" value="Genomic_DNA"/>
</dbReference>
<evidence type="ECO:0000256" key="5">
    <source>
        <dbReference type="ARBA" id="ARBA00023237"/>
    </source>
</evidence>